<comment type="subcellular location">
    <subcellularLocation>
        <location evidence="1">Endomembrane system</location>
        <topology evidence="1">Multi-pass membrane protein</topology>
    </subcellularLocation>
</comment>
<feature type="transmembrane region" description="Helical" evidence="5">
    <location>
        <begin position="149"/>
        <end position="166"/>
    </location>
</feature>
<evidence type="ECO:0000256" key="4">
    <source>
        <dbReference type="ARBA" id="ARBA00023136"/>
    </source>
</evidence>
<name>A0A937F629_9BACT</name>
<dbReference type="GO" id="GO:0012505">
    <property type="term" value="C:endomembrane system"/>
    <property type="evidence" value="ECO:0007669"/>
    <property type="project" value="UniProtKB-SubCell"/>
</dbReference>
<dbReference type="Gene3D" id="1.20.120.1630">
    <property type="match status" value="1"/>
</dbReference>
<keyword evidence="2 5" id="KW-0812">Transmembrane</keyword>
<proteinExistence type="predicted"/>
<feature type="transmembrane region" description="Helical" evidence="5">
    <location>
        <begin position="6"/>
        <end position="25"/>
    </location>
</feature>
<comment type="caution">
    <text evidence="6">The sequence shown here is derived from an EMBL/GenBank/DDBJ whole genome shotgun (WGS) entry which is preliminary data.</text>
</comment>
<dbReference type="PANTHER" id="PTHR12714">
    <property type="entry name" value="PROTEIN-S ISOPRENYLCYSTEINE O-METHYLTRANSFERASE"/>
    <property type="match status" value="1"/>
</dbReference>
<dbReference type="GO" id="GO:0016740">
    <property type="term" value="F:transferase activity"/>
    <property type="evidence" value="ECO:0007669"/>
    <property type="project" value="UniProtKB-ARBA"/>
</dbReference>
<evidence type="ECO:0000313" key="7">
    <source>
        <dbReference type="Proteomes" id="UP000659388"/>
    </source>
</evidence>
<dbReference type="InterPro" id="IPR007318">
    <property type="entry name" value="Phopholipid_MeTrfase"/>
</dbReference>
<gene>
    <name evidence="6" type="ORF">JL102_02155</name>
</gene>
<feature type="transmembrane region" description="Helical" evidence="5">
    <location>
        <begin position="77"/>
        <end position="97"/>
    </location>
</feature>
<dbReference type="RefSeq" id="WP_202242029.1">
    <property type="nucleotide sequence ID" value="NZ_JAESIY010000001.1"/>
</dbReference>
<evidence type="ECO:0000256" key="1">
    <source>
        <dbReference type="ARBA" id="ARBA00004127"/>
    </source>
</evidence>
<dbReference type="PANTHER" id="PTHR12714:SF9">
    <property type="entry name" value="PROTEIN-S-ISOPRENYLCYSTEINE O-METHYLTRANSFERASE"/>
    <property type="match status" value="1"/>
</dbReference>
<evidence type="ECO:0000256" key="2">
    <source>
        <dbReference type="ARBA" id="ARBA00022692"/>
    </source>
</evidence>
<protein>
    <submittedName>
        <fullName evidence="6">Isoprenylcysteine carboxylmethyltransferase family protein</fullName>
    </submittedName>
</protein>
<reference evidence="6" key="1">
    <citation type="submission" date="2021-01" db="EMBL/GenBank/DDBJ databases">
        <title>Fulvivirga kasyanovii gen. nov., sp nov., a novel member of the phylum Bacteroidetes isolated from seawater in a mussel farm.</title>
        <authorList>
            <person name="Zhao L.-H."/>
            <person name="Wang Z.-J."/>
        </authorList>
    </citation>
    <scope>NUCLEOTIDE SEQUENCE</scope>
    <source>
        <strain evidence="6">2943</strain>
    </source>
</reference>
<feature type="transmembrane region" description="Helical" evidence="5">
    <location>
        <begin position="124"/>
        <end position="143"/>
    </location>
</feature>
<dbReference type="AlphaFoldDB" id="A0A937F629"/>
<keyword evidence="4 5" id="KW-0472">Membrane</keyword>
<accession>A0A937F629</accession>
<dbReference type="Pfam" id="PF04191">
    <property type="entry name" value="PEMT"/>
    <property type="match status" value="1"/>
</dbReference>
<keyword evidence="7" id="KW-1185">Reference proteome</keyword>
<dbReference type="Proteomes" id="UP000659388">
    <property type="component" value="Unassembled WGS sequence"/>
</dbReference>
<organism evidence="6 7">
    <name type="scientific">Fulvivirga sediminis</name>
    <dbReference type="NCBI Taxonomy" id="2803949"/>
    <lineage>
        <taxon>Bacteria</taxon>
        <taxon>Pseudomonadati</taxon>
        <taxon>Bacteroidota</taxon>
        <taxon>Cytophagia</taxon>
        <taxon>Cytophagales</taxon>
        <taxon>Fulvivirgaceae</taxon>
        <taxon>Fulvivirga</taxon>
    </lineage>
</organism>
<feature type="transmembrane region" description="Helical" evidence="5">
    <location>
        <begin position="46"/>
        <end position="65"/>
    </location>
</feature>
<evidence type="ECO:0000256" key="3">
    <source>
        <dbReference type="ARBA" id="ARBA00022989"/>
    </source>
</evidence>
<evidence type="ECO:0000256" key="5">
    <source>
        <dbReference type="SAM" id="Phobius"/>
    </source>
</evidence>
<evidence type="ECO:0000313" key="6">
    <source>
        <dbReference type="EMBL" id="MBL3654919.1"/>
    </source>
</evidence>
<dbReference type="EMBL" id="JAESIY010000001">
    <property type="protein sequence ID" value="MBL3654919.1"/>
    <property type="molecule type" value="Genomic_DNA"/>
</dbReference>
<keyword evidence="3 5" id="KW-1133">Transmembrane helix</keyword>
<sequence>MPLYIHYLLLVLGWLVYFVLHTGLASLKVKGNIINTTGLSQAAYRICYNIIALIGILVLLFYNGTLVSPKLIPQMGVVKYVSLFSAGVGVIIINAAFKQYSTSGFLGLAREESGKLKTKGILSYIRHPLYIATILIFIGFFLYDSRLATLISVLCVFVYLPVGIYLEEKKLIKIYGDEYRAYKKRVPALIPFYKTILDNF</sequence>